<evidence type="ECO:0000313" key="3">
    <source>
        <dbReference type="Proteomes" id="UP000030710"/>
    </source>
</evidence>
<protein>
    <submittedName>
        <fullName evidence="2">Uncharacterized protein</fullName>
    </submittedName>
</protein>
<name>U1PT32_9EURY</name>
<accession>U1PT32</accession>
<dbReference type="Proteomes" id="UP000030710">
    <property type="component" value="Unassembled WGS sequence"/>
</dbReference>
<feature type="region of interest" description="Disordered" evidence="1">
    <location>
        <begin position="90"/>
        <end position="111"/>
    </location>
</feature>
<reference evidence="2 3" key="1">
    <citation type="journal article" date="2013" name="PLoS ONE">
        <title>Assembly-driven community genomics of a hypersaline microbial ecosystem.</title>
        <authorList>
            <person name="Podell S."/>
            <person name="Ugalde J.A."/>
            <person name="Narasingarao P."/>
            <person name="Banfield J.F."/>
            <person name="Heidelberg K.B."/>
            <person name="Allen E.E."/>
        </authorList>
    </citation>
    <scope>NUCLEOTIDE SEQUENCE [LARGE SCALE GENOMIC DNA]</scope>
    <source>
        <strain evidence="3">J07HQW2</strain>
    </source>
</reference>
<dbReference type="eggNOG" id="arCOG02007">
    <property type="taxonomic scope" value="Archaea"/>
</dbReference>
<proteinExistence type="predicted"/>
<dbReference type="AlphaFoldDB" id="U1PT32"/>
<dbReference type="HOGENOM" id="CLU_1987580_0_0_2"/>
<gene>
    <name evidence="2" type="ORF">J07HQW2_01989</name>
</gene>
<evidence type="ECO:0000313" key="2">
    <source>
        <dbReference type="EMBL" id="ERG95531.1"/>
    </source>
</evidence>
<organism evidence="2 3">
    <name type="scientific">Haloquadratum walsbyi J07HQW2</name>
    <dbReference type="NCBI Taxonomy" id="1238425"/>
    <lineage>
        <taxon>Archaea</taxon>
        <taxon>Methanobacteriati</taxon>
        <taxon>Methanobacteriota</taxon>
        <taxon>Stenosarchaea group</taxon>
        <taxon>Halobacteria</taxon>
        <taxon>Halobacteriales</taxon>
        <taxon>Haloferacaceae</taxon>
        <taxon>Haloquadratum</taxon>
    </lineage>
</organism>
<dbReference type="EMBL" id="KE356561">
    <property type="protein sequence ID" value="ERG95531.1"/>
    <property type="molecule type" value="Genomic_DNA"/>
</dbReference>
<evidence type="ECO:0000256" key="1">
    <source>
        <dbReference type="SAM" id="MobiDB-lite"/>
    </source>
</evidence>
<sequence length="125" mass="13324">MADALVNLGIVSDTQQYITVATDALAAFAGARERLGVQVAGYRAVTARATRVVILLRMGVEVGSDLHCAVLRIADHEAIVVPNADIQDDTPHLIHGSETETETETETATTTTPDELMKTVSVLTH</sequence>
<dbReference type="STRING" id="1238425.J07HQW2_01989"/>
<dbReference type="RefSeq" id="WP_021055008.1">
    <property type="nucleotide sequence ID" value="NZ_KE356561.1"/>
</dbReference>